<evidence type="ECO:0000313" key="7">
    <source>
        <dbReference type="EMBL" id="PTM78362.1"/>
    </source>
</evidence>
<dbReference type="Pfam" id="PF03788">
    <property type="entry name" value="LrgA"/>
    <property type="match status" value="1"/>
</dbReference>
<feature type="transmembrane region" description="Helical" evidence="6">
    <location>
        <begin position="86"/>
        <end position="109"/>
    </location>
</feature>
<dbReference type="PANTHER" id="PTHR33931">
    <property type="entry name" value="HOLIN-LIKE PROTEIN CIDA-RELATED"/>
    <property type="match status" value="1"/>
</dbReference>
<keyword evidence="5 6" id="KW-0472">Membrane</keyword>
<sequence length="117" mass="11851">MISHLTLLLLLQLAGEALARGAGLPVPGPILGLLMLLALFAARPALAERLRPTNAAILSYMSLLFVPAGVGIVGHLGLLADEAVPLLVTLVASTTLALLAAAVAFAAVARLTGLRDA</sequence>
<evidence type="ECO:0000256" key="2">
    <source>
        <dbReference type="ARBA" id="ARBA00022475"/>
    </source>
</evidence>
<accession>A0ABX5J795</accession>
<keyword evidence="7" id="KW-0378">Hydrolase</keyword>
<dbReference type="GO" id="GO:0016787">
    <property type="term" value="F:hydrolase activity"/>
    <property type="evidence" value="ECO:0007669"/>
    <property type="project" value="UniProtKB-KW"/>
</dbReference>
<evidence type="ECO:0000256" key="4">
    <source>
        <dbReference type="ARBA" id="ARBA00022989"/>
    </source>
</evidence>
<dbReference type="InterPro" id="IPR005538">
    <property type="entry name" value="LrgA/CidA"/>
</dbReference>
<proteinExistence type="predicted"/>
<evidence type="ECO:0000256" key="1">
    <source>
        <dbReference type="ARBA" id="ARBA00004651"/>
    </source>
</evidence>
<keyword evidence="3 6" id="KW-0812">Transmembrane</keyword>
<evidence type="ECO:0000256" key="6">
    <source>
        <dbReference type="SAM" id="Phobius"/>
    </source>
</evidence>
<feature type="transmembrane region" description="Helical" evidence="6">
    <location>
        <begin position="29"/>
        <end position="46"/>
    </location>
</feature>
<evidence type="ECO:0000313" key="8">
    <source>
        <dbReference type="Proteomes" id="UP000240800"/>
    </source>
</evidence>
<keyword evidence="2" id="KW-1003">Cell membrane</keyword>
<name>A0ABX5J795_9RHOB</name>
<keyword evidence="4 6" id="KW-1133">Transmembrane helix</keyword>
<gene>
    <name evidence="7" type="ORF">C8J29_104321</name>
</gene>
<keyword evidence="8" id="KW-1185">Reference proteome</keyword>
<comment type="subcellular location">
    <subcellularLocation>
        <location evidence="1">Cell membrane</location>
        <topology evidence="1">Multi-pass membrane protein</topology>
    </subcellularLocation>
</comment>
<protein>
    <submittedName>
        <fullName evidence="7">Effector of murein hydrolase LrgA (UPF0299 family)</fullName>
    </submittedName>
</protein>
<evidence type="ECO:0000256" key="3">
    <source>
        <dbReference type="ARBA" id="ARBA00022692"/>
    </source>
</evidence>
<dbReference type="RefSeq" id="WP_069331621.1">
    <property type="nucleotide sequence ID" value="NZ_MABH01000116.1"/>
</dbReference>
<dbReference type="Proteomes" id="UP000240800">
    <property type="component" value="Unassembled WGS sequence"/>
</dbReference>
<reference evidence="7 8" key="1">
    <citation type="submission" date="2018-04" db="EMBL/GenBank/DDBJ databases">
        <title>Genomic Encyclopedia of Type Strains, Phase III (KMG-III): the genomes of soil and plant-associated and newly described type strains.</title>
        <authorList>
            <person name="Whitman W."/>
        </authorList>
    </citation>
    <scope>NUCLEOTIDE SEQUENCE [LARGE SCALE GENOMIC DNA]</scope>
    <source>
        <strain evidence="7 8">JA192</strain>
    </source>
</reference>
<dbReference type="EMBL" id="PZZW01000004">
    <property type="protein sequence ID" value="PTM78362.1"/>
    <property type="molecule type" value="Genomic_DNA"/>
</dbReference>
<organism evidence="7 8">
    <name type="scientific">Cereibacter johrii</name>
    <dbReference type="NCBI Taxonomy" id="445629"/>
    <lineage>
        <taxon>Bacteria</taxon>
        <taxon>Pseudomonadati</taxon>
        <taxon>Pseudomonadota</taxon>
        <taxon>Alphaproteobacteria</taxon>
        <taxon>Rhodobacterales</taxon>
        <taxon>Paracoccaceae</taxon>
        <taxon>Cereibacter</taxon>
    </lineage>
</organism>
<evidence type="ECO:0000256" key="5">
    <source>
        <dbReference type="ARBA" id="ARBA00023136"/>
    </source>
</evidence>
<dbReference type="PANTHER" id="PTHR33931:SF2">
    <property type="entry name" value="HOLIN-LIKE PROTEIN CIDA"/>
    <property type="match status" value="1"/>
</dbReference>
<comment type="caution">
    <text evidence="7">The sequence shown here is derived from an EMBL/GenBank/DDBJ whole genome shotgun (WGS) entry which is preliminary data.</text>
</comment>
<feature type="transmembrane region" description="Helical" evidence="6">
    <location>
        <begin position="58"/>
        <end position="80"/>
    </location>
</feature>